<dbReference type="GeneTree" id="ENSGT01110000268202"/>
<sequence length="265" mass="29522">MQYVLSSVLGALQAAAELFHTKAGQGTVIKCGPDNFASSLVWRRGSQLLFRVTSKTRMLQRGNSNIAMRSKQKQDTNLQISVVEEGDAGEFTCVVDNKETVHTLVVVSMSVDPPGDDLRPGSLAKLQCRVAGLPSDPRVEWNRPGDAHRWDRGLARLEPVEASHAGKWQCVFHHDGAHYMEEIELSVKSHPSPGPIMVALPKLGFWLVASGGSLLVLLLLILVLIMSCRIRRRKVRTQTWPTCQHYFILFFLNEQHSCSDLDLID</sequence>
<keyword evidence="1" id="KW-0812">Transmembrane</keyword>
<dbReference type="InterPro" id="IPR013783">
    <property type="entry name" value="Ig-like_fold"/>
</dbReference>
<evidence type="ECO:0000313" key="3">
    <source>
        <dbReference type="Ensembl" id="ENSHCOP00000026289.1"/>
    </source>
</evidence>
<accession>A0A3Q2Z680</accession>
<dbReference type="AlphaFoldDB" id="A0A3Q2Z680"/>
<evidence type="ECO:0000313" key="4">
    <source>
        <dbReference type="Proteomes" id="UP000264820"/>
    </source>
</evidence>
<keyword evidence="1" id="KW-0472">Membrane</keyword>
<dbReference type="InterPro" id="IPR036179">
    <property type="entry name" value="Ig-like_dom_sf"/>
</dbReference>
<dbReference type="SUPFAM" id="SSF48726">
    <property type="entry name" value="Immunoglobulin"/>
    <property type="match status" value="2"/>
</dbReference>
<name>A0A3Q2Z680_HIPCM</name>
<protein>
    <recommendedName>
        <fullName evidence="2">Ig-like domain-containing protein</fullName>
    </recommendedName>
</protein>
<dbReference type="PANTHER" id="PTHR11422">
    <property type="entry name" value="T-CELL SURFACE GLYCOPROTEIN CD4"/>
    <property type="match status" value="1"/>
</dbReference>
<dbReference type="Ensembl" id="ENSHCOT00000021319.1">
    <property type="protein sequence ID" value="ENSHCOP00000026289.1"/>
    <property type="gene ID" value="ENSHCOG00000017103.1"/>
</dbReference>
<dbReference type="SMART" id="SM00409">
    <property type="entry name" value="IG"/>
    <property type="match status" value="2"/>
</dbReference>
<dbReference type="Gene3D" id="2.60.40.10">
    <property type="entry name" value="Immunoglobulins"/>
    <property type="match status" value="2"/>
</dbReference>
<dbReference type="InterPro" id="IPR007110">
    <property type="entry name" value="Ig-like_dom"/>
</dbReference>
<dbReference type="PANTHER" id="PTHR11422:SF6">
    <property type="entry name" value="HEMICENTIN-1 ISOFORM X1"/>
    <property type="match status" value="1"/>
</dbReference>
<dbReference type="OMA" id="KERCADF"/>
<reference evidence="3" key="2">
    <citation type="submission" date="2025-09" db="UniProtKB">
        <authorList>
            <consortium name="Ensembl"/>
        </authorList>
    </citation>
    <scope>IDENTIFICATION</scope>
</reference>
<feature type="domain" description="Ig-like" evidence="2">
    <location>
        <begin position="121"/>
        <end position="186"/>
    </location>
</feature>
<dbReference type="PROSITE" id="PS50835">
    <property type="entry name" value="IG_LIKE"/>
    <property type="match status" value="2"/>
</dbReference>
<dbReference type="InterPro" id="IPR003599">
    <property type="entry name" value="Ig_sub"/>
</dbReference>
<keyword evidence="4" id="KW-1185">Reference proteome</keyword>
<reference evidence="3" key="1">
    <citation type="submission" date="2025-08" db="UniProtKB">
        <authorList>
            <consortium name="Ensembl"/>
        </authorList>
    </citation>
    <scope>IDENTIFICATION</scope>
</reference>
<feature type="transmembrane region" description="Helical" evidence="1">
    <location>
        <begin position="203"/>
        <end position="226"/>
    </location>
</feature>
<keyword evidence="1" id="KW-1133">Transmembrane helix</keyword>
<organism evidence="3 4">
    <name type="scientific">Hippocampus comes</name>
    <name type="common">Tiger tail seahorse</name>
    <dbReference type="NCBI Taxonomy" id="109280"/>
    <lineage>
        <taxon>Eukaryota</taxon>
        <taxon>Metazoa</taxon>
        <taxon>Chordata</taxon>
        <taxon>Craniata</taxon>
        <taxon>Vertebrata</taxon>
        <taxon>Euteleostomi</taxon>
        <taxon>Actinopterygii</taxon>
        <taxon>Neopterygii</taxon>
        <taxon>Teleostei</taxon>
        <taxon>Neoteleostei</taxon>
        <taxon>Acanthomorphata</taxon>
        <taxon>Syngnathiaria</taxon>
        <taxon>Syngnathiformes</taxon>
        <taxon>Syngnathoidei</taxon>
        <taxon>Syngnathidae</taxon>
        <taxon>Hippocampus</taxon>
    </lineage>
</organism>
<proteinExistence type="predicted"/>
<dbReference type="Proteomes" id="UP000264820">
    <property type="component" value="Unplaced"/>
</dbReference>
<feature type="domain" description="Ig-like" evidence="2">
    <location>
        <begin position="24"/>
        <end position="110"/>
    </location>
</feature>
<evidence type="ECO:0000256" key="1">
    <source>
        <dbReference type="SAM" id="Phobius"/>
    </source>
</evidence>
<evidence type="ECO:0000259" key="2">
    <source>
        <dbReference type="PROSITE" id="PS50835"/>
    </source>
</evidence>